<dbReference type="GO" id="GO:0045152">
    <property type="term" value="F:antisigma factor binding"/>
    <property type="evidence" value="ECO:0007669"/>
    <property type="project" value="InterPro"/>
</dbReference>
<gene>
    <name evidence="8" type="primary">spoIIAA</name>
    <name evidence="8" type="ORF">H9L42_07395</name>
</gene>
<evidence type="ECO:0000256" key="3">
    <source>
        <dbReference type="ARBA" id="ARBA00020784"/>
    </source>
</evidence>
<keyword evidence="4" id="KW-0597">Phosphoprotein</keyword>
<dbReference type="InterPro" id="IPR002645">
    <property type="entry name" value="STAS_dom"/>
</dbReference>
<name>A0A923SVS4_9FIRM</name>
<feature type="domain" description="STAS" evidence="7">
    <location>
        <begin position="1"/>
        <end position="111"/>
    </location>
</feature>
<dbReference type="CDD" id="cd07043">
    <property type="entry name" value="STAS_anti-anti-sigma_factors"/>
    <property type="match status" value="1"/>
</dbReference>
<dbReference type="SUPFAM" id="SSF52091">
    <property type="entry name" value="SpoIIaa-like"/>
    <property type="match status" value="1"/>
</dbReference>
<dbReference type="InterPro" id="IPR036513">
    <property type="entry name" value="STAS_dom_sf"/>
</dbReference>
<dbReference type="PROSITE" id="PS50801">
    <property type="entry name" value="STAS"/>
    <property type="match status" value="1"/>
</dbReference>
<dbReference type="InterPro" id="IPR014237">
    <property type="entry name" value="Anti-sigma_F_ant"/>
</dbReference>
<dbReference type="Pfam" id="PF01740">
    <property type="entry name" value="STAS"/>
    <property type="match status" value="1"/>
</dbReference>
<evidence type="ECO:0000256" key="5">
    <source>
        <dbReference type="ARBA" id="ARBA00022969"/>
    </source>
</evidence>
<dbReference type="RefSeq" id="WP_187302757.1">
    <property type="nucleotide sequence ID" value="NZ_CBCTON010000007.1"/>
</dbReference>
<keyword evidence="5" id="KW-0749">Sporulation</keyword>
<dbReference type="GO" id="GO:0030435">
    <property type="term" value="P:sporulation resulting in formation of a cellular spore"/>
    <property type="evidence" value="ECO:0007669"/>
    <property type="project" value="UniProtKB-KW"/>
</dbReference>
<keyword evidence="9" id="KW-1185">Reference proteome</keyword>
<protein>
    <recommendedName>
        <fullName evidence="3 6">Anti-sigma F factor antagonist</fullName>
    </recommendedName>
    <alternativeName>
        <fullName evidence="6">Stage II sporulation protein</fullName>
    </alternativeName>
</protein>
<evidence type="ECO:0000256" key="1">
    <source>
        <dbReference type="ARBA" id="ARBA00001976"/>
    </source>
</evidence>
<sequence>MHVKFQMTDDILIASVFGELDHHSAAAVRDEIDQTMEAFQCRHLILDFEKVTFMDSSGIGVVLGRYNKVTRKDGRIFLAGCSEFVEKILYMAGVFSLVDRQKNVQDALCLLKGQRQMQMEVSASGE</sequence>
<comment type="function">
    <text evidence="1">In the phosphorylated form it could act as an anti-anti-sigma factor that counteracts SpoIIAB and thus releases sigma f from inhibition.</text>
</comment>
<dbReference type="Proteomes" id="UP000602647">
    <property type="component" value="Unassembled WGS sequence"/>
</dbReference>
<reference evidence="8" key="1">
    <citation type="submission" date="2020-08" db="EMBL/GenBank/DDBJ databases">
        <title>Genome public.</title>
        <authorList>
            <person name="Liu C."/>
            <person name="Sun Q."/>
        </authorList>
    </citation>
    <scope>NUCLEOTIDE SEQUENCE</scope>
    <source>
        <strain evidence="8">BX12</strain>
    </source>
</reference>
<dbReference type="InterPro" id="IPR003658">
    <property type="entry name" value="Anti-sigma_ant"/>
</dbReference>
<dbReference type="PANTHER" id="PTHR33495:SF2">
    <property type="entry name" value="ANTI-SIGMA FACTOR ANTAGONIST TM_1081-RELATED"/>
    <property type="match status" value="1"/>
</dbReference>
<evidence type="ECO:0000256" key="2">
    <source>
        <dbReference type="ARBA" id="ARBA00009013"/>
    </source>
</evidence>
<evidence type="ECO:0000313" key="8">
    <source>
        <dbReference type="EMBL" id="MBC6679648.1"/>
    </source>
</evidence>
<accession>A0A923SVS4</accession>
<evidence type="ECO:0000259" key="7">
    <source>
        <dbReference type="PROSITE" id="PS50801"/>
    </source>
</evidence>
<dbReference type="EMBL" id="JACRYT010000006">
    <property type="protein sequence ID" value="MBC6679648.1"/>
    <property type="molecule type" value="Genomic_DNA"/>
</dbReference>
<comment type="similarity">
    <text evidence="2 6">Belongs to the anti-sigma-factor antagonist family.</text>
</comment>
<dbReference type="GO" id="GO:0043856">
    <property type="term" value="F:anti-sigma factor antagonist activity"/>
    <property type="evidence" value="ECO:0007669"/>
    <property type="project" value="InterPro"/>
</dbReference>
<dbReference type="AlphaFoldDB" id="A0A923SVS4"/>
<comment type="caution">
    <text evidence="8">The sequence shown here is derived from an EMBL/GenBank/DDBJ whole genome shotgun (WGS) entry which is preliminary data.</text>
</comment>
<evidence type="ECO:0000256" key="6">
    <source>
        <dbReference type="RuleBase" id="RU003749"/>
    </source>
</evidence>
<proteinExistence type="inferred from homology"/>
<evidence type="ECO:0000256" key="4">
    <source>
        <dbReference type="ARBA" id="ARBA00022553"/>
    </source>
</evidence>
<dbReference type="NCBIfam" id="TIGR00377">
    <property type="entry name" value="ant_ant_sig"/>
    <property type="match status" value="1"/>
</dbReference>
<dbReference type="PANTHER" id="PTHR33495">
    <property type="entry name" value="ANTI-SIGMA FACTOR ANTAGONIST TM_1081-RELATED-RELATED"/>
    <property type="match status" value="1"/>
</dbReference>
<evidence type="ECO:0000313" key="9">
    <source>
        <dbReference type="Proteomes" id="UP000602647"/>
    </source>
</evidence>
<organism evidence="8 9">
    <name type="scientific">Zhenpiania hominis</name>
    <dbReference type="NCBI Taxonomy" id="2763644"/>
    <lineage>
        <taxon>Bacteria</taxon>
        <taxon>Bacillati</taxon>
        <taxon>Bacillota</taxon>
        <taxon>Clostridia</taxon>
        <taxon>Peptostreptococcales</taxon>
        <taxon>Anaerovoracaceae</taxon>
        <taxon>Zhenpiania</taxon>
    </lineage>
</organism>
<dbReference type="Gene3D" id="3.30.750.24">
    <property type="entry name" value="STAS domain"/>
    <property type="match status" value="1"/>
</dbReference>
<dbReference type="NCBIfam" id="TIGR02886">
    <property type="entry name" value="spore_II_AA"/>
    <property type="match status" value="1"/>
</dbReference>